<dbReference type="PIRSF" id="PIRSF006443">
    <property type="entry name" value="MoaB"/>
    <property type="match status" value="1"/>
</dbReference>
<dbReference type="GO" id="GO:0016740">
    <property type="term" value="F:transferase activity"/>
    <property type="evidence" value="ECO:0007669"/>
    <property type="project" value="UniProtKB-KW"/>
</dbReference>
<sequence length="172" mass="18572">MPAVAILTISDRSSRGERPDLSGPALIEEVTRLGWQVADYSIVADDAEKIKAYLIEWCDKHVVQMILTTGGTGFAPRDVTPEATLAVIERSAPGLAEYMRMKSFEKTPHAMLSRAVAGIRKATLIVNLPGSPKAAVENFNFVSPVLPHAFQLLAEDASSEQGHIFTPGDKNG</sequence>
<evidence type="ECO:0000259" key="11">
    <source>
        <dbReference type="SMART" id="SM00852"/>
    </source>
</evidence>
<dbReference type="CDD" id="cd00886">
    <property type="entry name" value="MogA_MoaB"/>
    <property type="match status" value="1"/>
</dbReference>
<evidence type="ECO:0000256" key="2">
    <source>
        <dbReference type="ARBA" id="ARBA00005046"/>
    </source>
</evidence>
<keyword evidence="7" id="KW-0479">Metal-binding</keyword>
<keyword evidence="9 10" id="KW-0501">Molybdenum cofactor biosynthesis</keyword>
<comment type="function">
    <text evidence="10">May be involved in the biosynthesis of molybdopterin.</text>
</comment>
<comment type="pathway">
    <text evidence="2 10">Cofactor biosynthesis; molybdopterin biosynthesis.</text>
</comment>
<evidence type="ECO:0000256" key="10">
    <source>
        <dbReference type="PIRNR" id="PIRNR006443"/>
    </source>
</evidence>
<dbReference type="SMART" id="SM00852">
    <property type="entry name" value="MoCF_biosynth"/>
    <property type="match status" value="1"/>
</dbReference>
<proteinExistence type="inferred from homology"/>
<dbReference type="FunFam" id="3.40.980.10:FF:000002">
    <property type="entry name" value="Molybdopterin molybdenumtransferase"/>
    <property type="match status" value="1"/>
</dbReference>
<comment type="cofactor">
    <cofactor evidence="1">
        <name>Mg(2+)</name>
        <dbReference type="ChEBI" id="CHEBI:18420"/>
    </cofactor>
</comment>
<dbReference type="RefSeq" id="WP_075060930.1">
    <property type="nucleotide sequence ID" value="NZ_LGCL01000002.1"/>
</dbReference>
<accession>A0A0P6YFN2</accession>
<dbReference type="SUPFAM" id="SSF53218">
    <property type="entry name" value="Molybdenum cofactor biosynthesis proteins"/>
    <property type="match status" value="1"/>
</dbReference>
<reference evidence="12 13" key="1">
    <citation type="submission" date="2015-07" db="EMBL/GenBank/DDBJ databases">
        <title>Genome sequence of Ornatilinea apprima DSM 23815.</title>
        <authorList>
            <person name="Hemp J."/>
            <person name="Ward L.M."/>
            <person name="Pace L.A."/>
            <person name="Fischer W.W."/>
        </authorList>
    </citation>
    <scope>NUCLEOTIDE SEQUENCE [LARGE SCALE GENOMIC DNA]</scope>
    <source>
        <strain evidence="12 13">P3M-1</strain>
    </source>
</reference>
<evidence type="ECO:0000256" key="7">
    <source>
        <dbReference type="ARBA" id="ARBA00022723"/>
    </source>
</evidence>
<dbReference type="InterPro" id="IPR008284">
    <property type="entry name" value="MoCF_biosynth_CS"/>
</dbReference>
<keyword evidence="13" id="KW-1185">Reference proteome</keyword>
<dbReference type="NCBIfam" id="TIGR00177">
    <property type="entry name" value="molyb_syn"/>
    <property type="match status" value="1"/>
</dbReference>
<evidence type="ECO:0000313" key="13">
    <source>
        <dbReference type="Proteomes" id="UP000050417"/>
    </source>
</evidence>
<evidence type="ECO:0000256" key="9">
    <source>
        <dbReference type="ARBA" id="ARBA00023150"/>
    </source>
</evidence>
<gene>
    <name evidence="12" type="ORF">ADN00_00135</name>
</gene>
<dbReference type="Pfam" id="PF00994">
    <property type="entry name" value="MoCF_biosynth"/>
    <property type="match status" value="1"/>
</dbReference>
<evidence type="ECO:0000256" key="6">
    <source>
        <dbReference type="ARBA" id="ARBA00022679"/>
    </source>
</evidence>
<keyword evidence="8" id="KW-0460">Magnesium</keyword>
<dbReference type="AlphaFoldDB" id="A0A0P6YFN2"/>
<comment type="caution">
    <text evidence="12">The sequence shown here is derived from an EMBL/GenBank/DDBJ whole genome shotgun (WGS) entry which is preliminary data.</text>
</comment>
<protein>
    <recommendedName>
        <fullName evidence="4 10">Molybdenum cofactor biosynthesis protein B</fullName>
    </recommendedName>
</protein>
<dbReference type="Gene3D" id="3.40.980.10">
    <property type="entry name" value="MoaB/Mog-like domain"/>
    <property type="match status" value="1"/>
</dbReference>
<evidence type="ECO:0000256" key="5">
    <source>
        <dbReference type="ARBA" id="ARBA00022505"/>
    </source>
</evidence>
<dbReference type="Proteomes" id="UP000050417">
    <property type="component" value="Unassembled WGS sequence"/>
</dbReference>
<dbReference type="InterPro" id="IPR051920">
    <property type="entry name" value="MPT_Adenylyltrnsfr/MoaC-Rel"/>
</dbReference>
<evidence type="ECO:0000256" key="4">
    <source>
        <dbReference type="ARBA" id="ARBA00015262"/>
    </source>
</evidence>
<evidence type="ECO:0000256" key="3">
    <source>
        <dbReference type="ARBA" id="ARBA00006112"/>
    </source>
</evidence>
<name>A0A0P6YFN2_9CHLR</name>
<dbReference type="PATRIC" id="fig|1134406.4.peg.3423"/>
<dbReference type="PROSITE" id="PS01078">
    <property type="entry name" value="MOCF_BIOSYNTHESIS_1"/>
    <property type="match status" value="1"/>
</dbReference>
<dbReference type="OrthoDB" id="9784492at2"/>
<dbReference type="STRING" id="1134406.ADN00_00135"/>
<dbReference type="GO" id="GO:0006777">
    <property type="term" value="P:Mo-molybdopterin cofactor biosynthetic process"/>
    <property type="evidence" value="ECO:0007669"/>
    <property type="project" value="UniProtKB-UniRule"/>
</dbReference>
<keyword evidence="6" id="KW-0808">Transferase</keyword>
<dbReference type="GO" id="GO:0046872">
    <property type="term" value="F:metal ion binding"/>
    <property type="evidence" value="ECO:0007669"/>
    <property type="project" value="UniProtKB-KW"/>
</dbReference>
<dbReference type="InterPro" id="IPR012245">
    <property type="entry name" value="MoaB"/>
</dbReference>
<organism evidence="12 13">
    <name type="scientific">Ornatilinea apprima</name>
    <dbReference type="NCBI Taxonomy" id="1134406"/>
    <lineage>
        <taxon>Bacteria</taxon>
        <taxon>Bacillati</taxon>
        <taxon>Chloroflexota</taxon>
        <taxon>Anaerolineae</taxon>
        <taxon>Anaerolineales</taxon>
        <taxon>Anaerolineaceae</taxon>
        <taxon>Ornatilinea</taxon>
    </lineage>
</organism>
<dbReference type="PANTHER" id="PTHR43764">
    <property type="entry name" value="MOLYBDENUM COFACTOR BIOSYNTHESIS"/>
    <property type="match status" value="1"/>
</dbReference>
<dbReference type="UniPathway" id="UPA00344"/>
<keyword evidence="5" id="KW-0500">Molybdenum</keyword>
<dbReference type="InterPro" id="IPR036425">
    <property type="entry name" value="MoaB/Mog-like_dom_sf"/>
</dbReference>
<dbReference type="InterPro" id="IPR001453">
    <property type="entry name" value="MoaB/Mog_dom"/>
</dbReference>
<dbReference type="EMBL" id="LGCL01000002">
    <property type="protein sequence ID" value="KPL80999.1"/>
    <property type="molecule type" value="Genomic_DNA"/>
</dbReference>
<evidence type="ECO:0000256" key="8">
    <source>
        <dbReference type="ARBA" id="ARBA00022842"/>
    </source>
</evidence>
<feature type="domain" description="MoaB/Mog" evidence="11">
    <location>
        <begin position="5"/>
        <end position="149"/>
    </location>
</feature>
<dbReference type="PANTHER" id="PTHR43764:SF1">
    <property type="entry name" value="MOLYBDOPTERIN MOLYBDOTRANSFERASE"/>
    <property type="match status" value="1"/>
</dbReference>
<evidence type="ECO:0000256" key="1">
    <source>
        <dbReference type="ARBA" id="ARBA00001946"/>
    </source>
</evidence>
<comment type="similarity">
    <text evidence="3 10">Belongs to the MoaB/Mog family.</text>
</comment>
<evidence type="ECO:0000313" key="12">
    <source>
        <dbReference type="EMBL" id="KPL80999.1"/>
    </source>
</evidence>